<dbReference type="SMART" id="SM00155">
    <property type="entry name" value="PLDc"/>
    <property type="match status" value="2"/>
</dbReference>
<dbReference type="GO" id="GO:0035556">
    <property type="term" value="P:intracellular signal transduction"/>
    <property type="evidence" value="ECO:0007669"/>
    <property type="project" value="InterPro"/>
</dbReference>
<accession>A0A9W4X948</accession>
<dbReference type="GO" id="GO:0006654">
    <property type="term" value="P:phosphatidic acid biosynthetic process"/>
    <property type="evidence" value="ECO:0007669"/>
    <property type="project" value="InterPro"/>
</dbReference>
<dbReference type="InterPro" id="IPR025202">
    <property type="entry name" value="PLD-like_dom"/>
</dbReference>
<dbReference type="EC" id="3.1.4.4" evidence="7"/>
<dbReference type="Pfam" id="PF00614">
    <property type="entry name" value="PLDc"/>
    <property type="match status" value="1"/>
</dbReference>
<proteinExistence type="inferred from homology"/>
<feature type="domain" description="PLD phosphodiesterase" evidence="9">
    <location>
        <begin position="651"/>
        <end position="678"/>
    </location>
</feature>
<evidence type="ECO:0000256" key="7">
    <source>
        <dbReference type="PIRNR" id="PIRNR009376"/>
    </source>
</evidence>
<feature type="region of interest" description="Disordered" evidence="8">
    <location>
        <begin position="1265"/>
        <end position="1312"/>
    </location>
</feature>
<feature type="compositionally biased region" description="Acidic residues" evidence="8">
    <location>
        <begin position="1523"/>
        <end position="1542"/>
    </location>
</feature>
<dbReference type="CDD" id="cd09141">
    <property type="entry name" value="PLDc_vPLD1_2_yPLD_like_2"/>
    <property type="match status" value="1"/>
</dbReference>
<evidence type="ECO:0000256" key="4">
    <source>
        <dbReference type="ARBA" id="ARBA00022801"/>
    </source>
</evidence>
<dbReference type="GO" id="GO:0004630">
    <property type="term" value="F:phospholipase D activity"/>
    <property type="evidence" value="ECO:0007669"/>
    <property type="project" value="UniProtKB-UniRule"/>
</dbReference>
<name>A0A9W4X948_9ASCO</name>
<dbReference type="OrthoDB" id="14911at2759"/>
<evidence type="ECO:0000256" key="1">
    <source>
        <dbReference type="ARBA" id="ARBA00000798"/>
    </source>
</evidence>
<feature type="compositionally biased region" description="Polar residues" evidence="8">
    <location>
        <begin position="1278"/>
        <end position="1310"/>
    </location>
</feature>
<dbReference type="InterPro" id="IPR015679">
    <property type="entry name" value="PLipase_D_fam"/>
</dbReference>
<dbReference type="InterPro" id="IPR001736">
    <property type="entry name" value="PLipase_D/transphosphatidylase"/>
</dbReference>
<feature type="region of interest" description="Disordered" evidence="8">
    <location>
        <begin position="284"/>
        <end position="305"/>
    </location>
</feature>
<dbReference type="Gene3D" id="3.30.870.10">
    <property type="entry name" value="Endonuclease Chain A"/>
    <property type="match status" value="2"/>
</dbReference>
<dbReference type="InterPro" id="IPR016555">
    <property type="entry name" value="PLipase_D_euk"/>
</dbReference>
<dbReference type="Pfam" id="PF13091">
    <property type="entry name" value="PLDc_2"/>
    <property type="match status" value="1"/>
</dbReference>
<keyword evidence="6" id="KW-0443">Lipid metabolism</keyword>
<dbReference type="PROSITE" id="PS50035">
    <property type="entry name" value="PLD"/>
    <property type="match status" value="2"/>
</dbReference>
<keyword evidence="5 7" id="KW-0442">Lipid degradation</keyword>
<feature type="domain" description="PLD phosphodiesterase" evidence="9">
    <location>
        <begin position="961"/>
        <end position="988"/>
    </location>
</feature>
<evidence type="ECO:0000259" key="9">
    <source>
        <dbReference type="PROSITE" id="PS50035"/>
    </source>
</evidence>
<feature type="compositionally biased region" description="Basic and acidic residues" evidence="8">
    <location>
        <begin position="1543"/>
        <end position="1552"/>
    </location>
</feature>
<feature type="region of interest" description="Disordered" evidence="8">
    <location>
        <begin position="1408"/>
        <end position="1562"/>
    </location>
</feature>
<feature type="compositionally biased region" description="Polar residues" evidence="8">
    <location>
        <begin position="1430"/>
        <end position="1442"/>
    </location>
</feature>
<feature type="compositionally biased region" description="Polar residues" evidence="8">
    <location>
        <begin position="1408"/>
        <end position="1422"/>
    </location>
</feature>
<dbReference type="CDD" id="cd01254">
    <property type="entry name" value="PH_PLD"/>
    <property type="match status" value="1"/>
</dbReference>
<reference evidence="10" key="1">
    <citation type="submission" date="2022-12" db="EMBL/GenBank/DDBJ databases">
        <authorList>
            <person name="Brejova B."/>
        </authorList>
    </citation>
    <scope>NUCLEOTIDE SEQUENCE</scope>
</reference>
<evidence type="ECO:0000256" key="2">
    <source>
        <dbReference type="ARBA" id="ARBA00008664"/>
    </source>
</evidence>
<feature type="compositionally biased region" description="Basic and acidic residues" evidence="8">
    <location>
        <begin position="58"/>
        <end position="67"/>
    </location>
</feature>
<dbReference type="PANTHER" id="PTHR18896">
    <property type="entry name" value="PHOSPHOLIPASE D"/>
    <property type="match status" value="1"/>
</dbReference>
<dbReference type="GO" id="GO:0009395">
    <property type="term" value="P:phospholipid catabolic process"/>
    <property type="evidence" value="ECO:0007669"/>
    <property type="project" value="TreeGrafter"/>
</dbReference>
<dbReference type="EMBL" id="CANTUO010000001">
    <property type="protein sequence ID" value="CAI5756948.1"/>
    <property type="molecule type" value="Genomic_DNA"/>
</dbReference>
<dbReference type="SUPFAM" id="SSF56024">
    <property type="entry name" value="Phospholipase D/nuclease"/>
    <property type="match status" value="2"/>
</dbReference>
<dbReference type="PANTHER" id="PTHR18896:SF76">
    <property type="entry name" value="PHOSPHOLIPASE"/>
    <property type="match status" value="1"/>
</dbReference>
<dbReference type="PIRSF" id="PIRSF009376">
    <property type="entry name" value="Phospholipase_D_euk"/>
    <property type="match status" value="1"/>
</dbReference>
<comment type="caution">
    <text evidence="10">The sequence shown here is derived from an EMBL/GenBank/DDBJ whole genome shotgun (WGS) entry which is preliminary data.</text>
</comment>
<evidence type="ECO:0000256" key="3">
    <source>
        <dbReference type="ARBA" id="ARBA00022737"/>
    </source>
</evidence>
<feature type="compositionally biased region" description="Basic and acidic residues" evidence="8">
    <location>
        <begin position="1484"/>
        <end position="1502"/>
    </location>
</feature>
<sequence>MPTIDGGHVNNNNDDDDNNNNIPLRERSIDNIYRTVSQESKQQPPPSNSSSSFKKPFKLHDNHDESARTIGNPLSFYSPYQDSRESRYGADEERIHDAQVENTSNTKYDHRPNTGDRRRSILPTFFNRNRKKKTGGQLSNLNLVDQDSELAASERASKLITSLSIGSPSINIMASCLMRDDGGISRAPLLLSLLGLKVTPIQLEGGKKTTKFLIHLEYGLGDHRMKWIIERNVADLMTLHSTVKWKLKKKQFSKNPQMPKFPNPFGITDDRKRKVLDYIAENNLEQQQQNDQPPPTSSIDNHSIGSGQLSRVRSRLGSIASIGSFDKIHHEKKHRRNIYYIPEVEMYLKDLIELLFLGPISNLLFVFFELSPLSALLSYESGFQGKQGPVHISGSASSQGWRVGHFKANDLKGIYDRRTEKWLLVRNSYVMHVSDINSTTPLEVFLVDSKFKISVKAEYKDDEIHDEQTLKKLSDKLEETTQKIFPHLKITLENAERKLVISPKTPREHNLWYESLIKMKDSAIWSQPNRFNSFAPIRTNCFAQWFVDGRDYFWAVSTALEMAKDVIFIHDWWLSPELYLRRPANGNQQYRIDRLLQRKAQEGVKIYIIIYRNVGTTVATDSLYTKHSMLSLNEKNIHVIRSPNQLLQNTYFWAHHEKLCIIDQTYAFLGGIDLCYGRYDTPDHALTDDSDLTFDKLNKNTVLDVKTFAEFQTFPGKDYSNPRVQDFVELDKPYDSMYNRKITPRMPWHDVHMYTCGKIARDLSRHFVQRWNYLLRQKRPSRFTPLLIPPPDFTDEEAINHKMNGTCEVQLLRSSGNWSLGLQEHEQSIQNAYLKLIETSEHFVYIENQFFITSCFIDGIEIKNRLGDALVDRIIRAHQERTEWKAIIVIPLMPGFPAQVDEAEGSSVRVIMQCQYMSISRGETSIFAKLRKKGIDPDDYIQFFSLRKWGRIGPSRLLTTEQLYIHAKTMIVDDRAAIIGSANINERSMRGARDSEVAAIVRDTEMISTRMNGKPFKAAKFAHTLRMRLMREHLGISIDILDIVERRFQRFENFANTKEGEQFATNNFKNKEYKILSSMVEIATRDVLKQPNGSSRWKNFKDNISKFDLEISKINFEEENKNLPEPLFLPVSFNNRTGPFEANKGIRDKKKHSYDSRVQNSEVHKRDVKGDGIDKFKSPLAKEARISSAKFLKELSLKTMESETTIPKAFLPNLDAVLDFLNSDDHDLIDKMDEKTEEIINERNKERWLLLKKISYLQRIAAKEAQSIEEENRKRSGSRNSPPIGNNVSFDSNSSPTATNSNELNNSSDGIGTDFKDKYPTISLNDQAAKDLISSITTPEAKVSSFIDPYEFEDPVNPIFYEFLWNEFARRNTEIFRMVFHCQPDDNVGRWSEYTHYTKLQSKFMKSQASEIKKSTTQPVSRNSEETSEKTINNTGTSQQFKSKNENEASLEKNEQSRFANNSKIHYSDEDEESDVGVLGKVPQRKEQQTQEQQQHGHEKLRTKLQRRVSTLAGITEHPDGNLNEEEESDNKENEKEDENNQEEYKKEEKAKPKSNTTNHYTRIRKNRAGAALTRRRMQSGDAIYDKQTSEKLLQSIQGHLVYFPAEWLDVELENNNWFYNTDRLPPMEIYD</sequence>
<gene>
    <name evidence="10" type="ORF">CANVERA_P1465</name>
</gene>
<dbReference type="FunFam" id="3.30.870.10:FF:000011">
    <property type="entry name" value="Phospholipase"/>
    <property type="match status" value="1"/>
</dbReference>
<feature type="region of interest" description="Disordered" evidence="8">
    <location>
        <begin position="1"/>
        <end position="89"/>
    </location>
</feature>
<comment type="catalytic activity">
    <reaction evidence="1 7">
        <text>a 1,2-diacyl-sn-glycero-3-phosphocholine + H2O = a 1,2-diacyl-sn-glycero-3-phosphate + choline + H(+)</text>
        <dbReference type="Rhea" id="RHEA:14445"/>
        <dbReference type="ChEBI" id="CHEBI:15354"/>
        <dbReference type="ChEBI" id="CHEBI:15377"/>
        <dbReference type="ChEBI" id="CHEBI:15378"/>
        <dbReference type="ChEBI" id="CHEBI:57643"/>
        <dbReference type="ChEBI" id="CHEBI:58608"/>
        <dbReference type="EC" id="3.1.4.4"/>
    </reaction>
</comment>
<feature type="region of interest" description="Disordered" evidence="8">
    <location>
        <begin position="1140"/>
        <end position="1164"/>
    </location>
</feature>
<feature type="compositionally biased region" description="Basic and acidic residues" evidence="8">
    <location>
        <begin position="1443"/>
        <end position="1456"/>
    </location>
</feature>
<dbReference type="Proteomes" id="UP001152885">
    <property type="component" value="Unassembled WGS sequence"/>
</dbReference>
<evidence type="ECO:0000256" key="5">
    <source>
        <dbReference type="ARBA" id="ARBA00022963"/>
    </source>
</evidence>
<evidence type="ECO:0000313" key="10">
    <source>
        <dbReference type="EMBL" id="CAI5756948.1"/>
    </source>
</evidence>
<evidence type="ECO:0000256" key="8">
    <source>
        <dbReference type="SAM" id="MobiDB-lite"/>
    </source>
</evidence>
<comment type="similarity">
    <text evidence="2 7">Belongs to the phospholipase D family.</text>
</comment>
<protein>
    <recommendedName>
        <fullName evidence="7">Phospholipase</fullName>
        <ecNumber evidence="7">3.1.4.4</ecNumber>
    </recommendedName>
</protein>
<feature type="compositionally biased region" description="Low complexity" evidence="8">
    <location>
        <begin position="37"/>
        <end position="54"/>
    </location>
</feature>
<keyword evidence="11" id="KW-1185">Reference proteome</keyword>
<keyword evidence="4 7" id="KW-0378">Hydrolase</keyword>
<evidence type="ECO:0000256" key="6">
    <source>
        <dbReference type="ARBA" id="ARBA00023098"/>
    </source>
</evidence>
<dbReference type="CDD" id="cd09138">
    <property type="entry name" value="PLDc_vPLD1_2_yPLD_like_1"/>
    <property type="match status" value="1"/>
</dbReference>
<keyword evidence="3" id="KW-0677">Repeat</keyword>
<organism evidence="10 11">
    <name type="scientific">Candida verbasci</name>
    <dbReference type="NCBI Taxonomy" id="1227364"/>
    <lineage>
        <taxon>Eukaryota</taxon>
        <taxon>Fungi</taxon>
        <taxon>Dikarya</taxon>
        <taxon>Ascomycota</taxon>
        <taxon>Saccharomycotina</taxon>
        <taxon>Pichiomycetes</taxon>
        <taxon>Debaryomycetaceae</taxon>
        <taxon>Candida/Lodderomyces clade</taxon>
        <taxon>Candida</taxon>
    </lineage>
</organism>
<evidence type="ECO:0000313" key="11">
    <source>
        <dbReference type="Proteomes" id="UP001152885"/>
    </source>
</evidence>